<keyword evidence="10" id="KW-1185">Reference proteome</keyword>
<feature type="compositionally biased region" description="Basic and acidic residues" evidence="8">
    <location>
        <begin position="993"/>
        <end position="1013"/>
    </location>
</feature>
<dbReference type="InterPro" id="IPR003903">
    <property type="entry name" value="UIM_dom"/>
</dbReference>
<evidence type="ECO:0000256" key="2">
    <source>
        <dbReference type="ARBA" id="ARBA00009889"/>
    </source>
</evidence>
<dbReference type="PROSITE" id="PS51192">
    <property type="entry name" value="HELICASE_ATP_BIND_1"/>
    <property type="match status" value="1"/>
</dbReference>
<feature type="compositionally biased region" description="Polar residues" evidence="8">
    <location>
        <begin position="1"/>
        <end position="17"/>
    </location>
</feature>
<dbReference type="CDD" id="cd20077">
    <property type="entry name" value="XPF_nuclease_FANCM"/>
    <property type="match status" value="1"/>
</dbReference>
<feature type="compositionally biased region" description="Acidic residues" evidence="8">
    <location>
        <begin position="30"/>
        <end position="39"/>
    </location>
</feature>
<dbReference type="InterPro" id="IPR006166">
    <property type="entry name" value="ERCC4_domain"/>
</dbReference>
<evidence type="ECO:0000256" key="5">
    <source>
        <dbReference type="ARBA" id="ARBA00022806"/>
    </source>
</evidence>
<comment type="subcellular location">
    <subcellularLocation>
        <location evidence="1">Nucleus</location>
    </subcellularLocation>
</comment>
<feature type="compositionally biased region" description="Acidic residues" evidence="8">
    <location>
        <begin position="1603"/>
        <end position="1612"/>
    </location>
</feature>
<gene>
    <name evidence="9" type="ORF">OFUS_LOCUS15943</name>
</gene>
<evidence type="ECO:0000256" key="3">
    <source>
        <dbReference type="ARBA" id="ARBA00022741"/>
    </source>
</evidence>
<dbReference type="SUPFAM" id="SSF52540">
    <property type="entry name" value="P-loop containing nucleoside triphosphate hydrolases"/>
    <property type="match status" value="1"/>
</dbReference>
<sequence>MAKQATLFQSWGNTANTTKKDSNKVHNDDPNDFNDDDDDDALLARAMEESLKEAELQREQQRQIDSLLYNANKEPQASTSGVGAHIKDTKCSKDDNVRSLKQSASFSKPKEKNKLEFLTPNRKGTKGIKQSHVPSKNQPISSLFTSVKSDPQQNSNEISGKNIDAFDLTNIDFNDDINDDFNDNIDDDEVSTVEPPCTLDTTQIEDLPGFDKSAGHIWIYPTNYPVRIYQFNIVKQALFKNTLVTLPTGLGKTFIAAVVMYNYYRWYPQGKIIFMAPTKPLVAQQIEACYNIMGIPPDDTAEMTGAMNISKRKDCWGSKRVFFLTPQVLTNDLTRGMCPAEDVKCLVADEAHKAQGNYAYCQVVKELSKYTKNCRILALSATPGSDIKAVQQVINNLLISCIELRTEDSLDIQPYTHERKVEKVVIRLDDELKAVKEQYMKVLTVYIERLTRLGVLYKKDPGSYAKFPLIQAREQFRVNPPDRIKSYQKGIVEGDFALLISLYHGFELLTLHGSRSLYIFLKGNLEGEKSNRMRTELTKNADFNELYEKLTQKYKPQDLPDDTQRPSQLADYVKGHPKLAKLQSIVLEHFQSAADGTSSVDLSRTRIMIFSQYRDSVAEIKDMLNRHRPLVKVMSFIGQSSGKSTKGFSQKEQLKVMREFREGGYNTLVSTCVGEEGLDIGDVDLIICFDAHKSPIRLVQRMGRTGRKREGRIIMLMTEGKEEAIYNQSQYSKRTIHKAILNGKKSLKYNMNTPHMIPDGLNPKPHKMYITVDKTYRAGSKGLKVTEKKAQKTISGLIGAKGKGKRSKADVESPFLNDEELAYWHNHLRVDNPEETPHLTATSRMLTLPPYNQNGGEDGTMEGTIEMTLSLNEWMPWQNQLQPTYRSGHSIKSNHLVELIQFAELQASIGEDVDHYGMEMATFLDEDDIIRPDTQRGIMKYCTGAKNKSAESPKTHKNKRLSDKLAALNSDSQSDSDNEFPAFNTKTNQNISNEKHTDIDQNEKQKDLSDENSRGLTEEVLTIKRKTAKKRRSSDALNRSFIRLIEEDDTGDFMEDDTNTNNNDFKDTGDPPKCITNSDTIQNLNRVKQNIKPVKHAKLSKSPTGEDKDISLSQFFPSFTPHNPFRSNPSADNKSNLCSESKECAVKTPPAIEDLDIAMETLDNRNNLSQVDFLDLVDVWDEQIDTTTIEPNSKRKSFEIGLSKDSKETSKIGKGDAFHAPKRKASICSDPLKLSTSVPLEDVSMGVDDTIDELNDPIDEVTHPMDDYLNNLNDDIDSPTDDISHIHNNSSDELINQNDAVLDDDVTTVETDEVNKKPLFKSIMNTTKSSDTSVTPAKSSKSIYSAKNDKDTGIVQTESAQVRPKDIGISFDMTGFDEDWSADSDILNKPIDSHDEVQFDNKCKNHTLQTSTPVSKVSNKEKSLRKSLASKLSSKKESLGKNDRRSESKENAHNISQPYIHESHASFFDEDPDDLIFAAMATPGAQAKKSNLRKTPNGKSQLDTTQISFTQALACVHSSLETDNESFVEQPGQLRNIKENTPLKSNTRSQKCEPKNSDNIGNVSMKLTSDDSNYTMDDDQPIFDLGFDLGDDKPKFDLGFDLSDLDDDDDDIIPPSPPSSTQPFSQKSFRSTSHNNSQNSITEVKNEKPKVKRKVNTKISVEPLKLNIPSYEFDLVANSSESEALISPSLIQPKQKQTTQNPYKMNQDQCTTNKLMSKLSLKRKSASPKDEVKDMEDKKLKLSESFLQNELDVAKQLNMDVSMEMFQNEIKIPEKFLKPRMASPTIFTSVQSSQGFNNSPPIAIVSPQTRTAILNHDYIESESEPKSPIFYQSQMKEHEVSKCDALVHDGLDVHMKAPLAEPHVPQVETVDSDTEMTDSDSPIFQSQVKKKGISPPIGKVVPMERTSSDSEDDEIVAVRRKKVAVLMSPDTPDVSMHQHSVRRDVTVCDSPMDTPIRPVAIKGKSQRQLVSDEDDTPVRGVRKPLVRTLDLSHTSDDDDFEDVWQTSRKEINASSVTDIPFKTKKSKHSAAARGFLDTEAELSGDDISTDDDLDEYDELDSSFINDECSQSQALSQENVDNRAMYLKSVRSPLLGPGKYKLRYQENPDMDVFSQVAPQDETYAEDSFCVANDHEITDVISDPDTPKVLGKRNRKNTRLENKFSKLKEAKNVRQQKNRIVYQVNSSSDEEETADGNDGIASTKMMPPISRTNIANIKPDYDDFKMPSLISRCSNRMKNDKKSESMRNACTLTNNKSHIQPLNSIKDKKAVITNKEREERLKKQKEAQVAFQQKYREKQRLSQEQSETSKCENVAVNYIGSTNTGTCQSITRTSHNITQTQSVYQTPLLTGSITSPGTASTRNRDKPLVFVDSRELASGQDIVSALRCEHKLNAVVCQLVGCDYIVSNRMGIERKIWSDFTNGSNKQKLVDRMCHLSELFERPVLILEKDRLKPGEEKHTRQLFRTKYTDTMLAHLSQSRVKVFYSDSQEETSKIIADIVHMEKRKNQHVNVPETLTTKREQLMKFYMSLPKINYVTALNLSHNYRTLRDFMQSSVPVIQERGHLSQSKALEIYQYIRHEFNMQMVPSAK</sequence>
<protein>
    <submittedName>
        <fullName evidence="9">Uncharacterized protein</fullName>
    </submittedName>
</protein>
<dbReference type="InterPro" id="IPR039686">
    <property type="entry name" value="FANCM/Mph1-like_ID"/>
</dbReference>
<dbReference type="Gene3D" id="1.10.150.20">
    <property type="entry name" value="5' to 3' exonuclease, C-terminal subdomain"/>
    <property type="match status" value="1"/>
</dbReference>
<dbReference type="GO" id="GO:0043138">
    <property type="term" value="F:3'-5' DNA helicase activity"/>
    <property type="evidence" value="ECO:0007669"/>
    <property type="project" value="InterPro"/>
</dbReference>
<dbReference type="EMBL" id="CAIIXF020000008">
    <property type="protein sequence ID" value="CAH1790773.1"/>
    <property type="molecule type" value="Genomic_DNA"/>
</dbReference>
<name>A0A8J1XXS6_OWEFU</name>
<feature type="region of interest" description="Disordered" evidence="8">
    <location>
        <begin position="1404"/>
        <end position="1460"/>
    </location>
</feature>
<dbReference type="PANTHER" id="PTHR14025:SF20">
    <property type="entry name" value="FANCONI ANEMIA GROUP M PROTEIN"/>
    <property type="match status" value="1"/>
</dbReference>
<keyword evidence="6" id="KW-0067">ATP-binding</keyword>
<evidence type="ECO:0000256" key="1">
    <source>
        <dbReference type="ARBA" id="ARBA00004123"/>
    </source>
</evidence>
<dbReference type="CDD" id="cd12091">
    <property type="entry name" value="FANCM_ID"/>
    <property type="match status" value="1"/>
</dbReference>
<dbReference type="InterPro" id="IPR011335">
    <property type="entry name" value="Restrct_endonuc-II-like"/>
</dbReference>
<evidence type="ECO:0000256" key="7">
    <source>
        <dbReference type="ARBA" id="ARBA00023242"/>
    </source>
</evidence>
<proteinExistence type="inferred from homology"/>
<dbReference type="InterPro" id="IPR047418">
    <property type="entry name" value="XPF_nuclease_FANCM"/>
</dbReference>
<dbReference type="SMART" id="SM00891">
    <property type="entry name" value="ERCC4"/>
    <property type="match status" value="1"/>
</dbReference>
<reference evidence="9" key="1">
    <citation type="submission" date="2022-03" db="EMBL/GenBank/DDBJ databases">
        <authorList>
            <person name="Martin C."/>
        </authorList>
    </citation>
    <scope>NUCLEOTIDE SEQUENCE</scope>
</reference>
<dbReference type="PANTHER" id="PTHR14025">
    <property type="entry name" value="FANCONI ANEMIA GROUP M FANCM FAMILY MEMBER"/>
    <property type="match status" value="1"/>
</dbReference>
<feature type="compositionally biased region" description="Polar residues" evidence="8">
    <location>
        <begin position="1406"/>
        <end position="1417"/>
    </location>
</feature>
<dbReference type="GO" id="GO:0005524">
    <property type="term" value="F:ATP binding"/>
    <property type="evidence" value="ECO:0007669"/>
    <property type="project" value="UniProtKB-KW"/>
</dbReference>
<dbReference type="InterPro" id="IPR011545">
    <property type="entry name" value="DEAD/DEAH_box_helicase_dom"/>
</dbReference>
<feature type="compositionally biased region" description="Basic and acidic residues" evidence="8">
    <location>
        <begin position="1434"/>
        <end position="1452"/>
    </location>
</feature>
<feature type="region of interest" description="Disordered" evidence="8">
    <location>
        <begin position="1"/>
        <end position="39"/>
    </location>
</feature>
<dbReference type="Proteomes" id="UP000749559">
    <property type="component" value="Unassembled WGS sequence"/>
</dbReference>
<dbReference type="GO" id="GO:0036297">
    <property type="term" value="P:interstrand cross-link repair"/>
    <property type="evidence" value="ECO:0007669"/>
    <property type="project" value="TreeGrafter"/>
</dbReference>
<dbReference type="InterPro" id="IPR001650">
    <property type="entry name" value="Helicase_C-like"/>
</dbReference>
<evidence type="ECO:0000256" key="8">
    <source>
        <dbReference type="SAM" id="MobiDB-lite"/>
    </source>
</evidence>
<dbReference type="CDD" id="cd18033">
    <property type="entry name" value="DEXDc_FANCM"/>
    <property type="match status" value="1"/>
</dbReference>
<comment type="caution">
    <text evidence="9">The sequence shown here is derived from an EMBL/GenBank/DDBJ whole genome shotgun (WGS) entry which is preliminary data.</text>
</comment>
<feature type="compositionally biased region" description="Polar residues" evidence="8">
    <location>
        <begin position="1621"/>
        <end position="1643"/>
    </location>
</feature>
<feature type="compositionally biased region" description="Basic and acidic residues" evidence="8">
    <location>
        <begin position="18"/>
        <end position="29"/>
    </location>
</feature>
<evidence type="ECO:0000256" key="6">
    <source>
        <dbReference type="ARBA" id="ARBA00022840"/>
    </source>
</evidence>
<dbReference type="GO" id="GO:0045003">
    <property type="term" value="P:double-strand break repair via synthesis-dependent strand annealing"/>
    <property type="evidence" value="ECO:0007669"/>
    <property type="project" value="TreeGrafter"/>
</dbReference>
<keyword evidence="5" id="KW-0347">Helicase</keyword>
<dbReference type="Pfam" id="PF00271">
    <property type="entry name" value="Helicase_C"/>
    <property type="match status" value="1"/>
</dbReference>
<dbReference type="GO" id="GO:0005634">
    <property type="term" value="C:nucleus"/>
    <property type="evidence" value="ECO:0007669"/>
    <property type="project" value="UniProtKB-SubCell"/>
</dbReference>
<feature type="region of interest" description="Disordered" evidence="8">
    <location>
        <begin position="1053"/>
        <end position="1072"/>
    </location>
</feature>
<dbReference type="Pfam" id="PF00270">
    <property type="entry name" value="DEAD"/>
    <property type="match status" value="1"/>
</dbReference>
<dbReference type="InterPro" id="IPR031879">
    <property type="entry name" value="FANCM-MHF-bd"/>
</dbReference>
<dbReference type="InterPro" id="IPR014001">
    <property type="entry name" value="Helicase_ATP-bd"/>
</dbReference>
<accession>A0A8J1XXS6</accession>
<dbReference type="FunFam" id="3.40.50.300:FF:000861">
    <property type="entry name" value="Fanconi anemia, complementation group M"/>
    <property type="match status" value="1"/>
</dbReference>
<dbReference type="Gene3D" id="3.40.50.10130">
    <property type="match status" value="1"/>
</dbReference>
<dbReference type="OrthoDB" id="6513042at2759"/>
<organism evidence="9 10">
    <name type="scientific">Owenia fusiformis</name>
    <name type="common">Polychaete worm</name>
    <dbReference type="NCBI Taxonomy" id="6347"/>
    <lineage>
        <taxon>Eukaryota</taxon>
        <taxon>Metazoa</taxon>
        <taxon>Spiralia</taxon>
        <taxon>Lophotrochozoa</taxon>
        <taxon>Annelida</taxon>
        <taxon>Polychaeta</taxon>
        <taxon>Sedentaria</taxon>
        <taxon>Canalipalpata</taxon>
        <taxon>Sabellida</taxon>
        <taxon>Oweniida</taxon>
        <taxon>Oweniidae</taxon>
        <taxon>Owenia</taxon>
    </lineage>
</organism>
<keyword evidence="3" id="KW-0547">Nucleotide-binding</keyword>
<dbReference type="PROSITE" id="PS50330">
    <property type="entry name" value="UIM"/>
    <property type="match status" value="1"/>
</dbReference>
<evidence type="ECO:0000313" key="9">
    <source>
        <dbReference type="EMBL" id="CAH1790773.1"/>
    </source>
</evidence>
<dbReference type="GO" id="GO:0000400">
    <property type="term" value="F:four-way junction DNA binding"/>
    <property type="evidence" value="ECO:0007669"/>
    <property type="project" value="TreeGrafter"/>
</dbReference>
<dbReference type="Pfam" id="PF02732">
    <property type="entry name" value="ERCC4"/>
    <property type="match status" value="1"/>
</dbReference>
<dbReference type="SMART" id="SM00487">
    <property type="entry name" value="DEXDc"/>
    <property type="match status" value="1"/>
</dbReference>
<evidence type="ECO:0000256" key="4">
    <source>
        <dbReference type="ARBA" id="ARBA00022801"/>
    </source>
</evidence>
<dbReference type="GO" id="GO:0004518">
    <property type="term" value="F:nuclease activity"/>
    <property type="evidence" value="ECO:0007669"/>
    <property type="project" value="InterPro"/>
</dbReference>
<dbReference type="PROSITE" id="PS51194">
    <property type="entry name" value="HELICASE_CTER"/>
    <property type="match status" value="1"/>
</dbReference>
<feature type="region of interest" description="Disordered" evidence="8">
    <location>
        <begin position="969"/>
        <end position="1013"/>
    </location>
</feature>
<dbReference type="CDD" id="cd18801">
    <property type="entry name" value="SF2_C_FANCM_Hef"/>
    <property type="match status" value="1"/>
</dbReference>
<dbReference type="InterPro" id="IPR044749">
    <property type="entry name" value="FANCM_DEXDc"/>
</dbReference>
<dbReference type="GO" id="GO:0016787">
    <property type="term" value="F:hydrolase activity"/>
    <property type="evidence" value="ECO:0007669"/>
    <property type="project" value="UniProtKB-KW"/>
</dbReference>
<keyword evidence="7" id="KW-0539">Nucleus</keyword>
<feature type="region of interest" description="Disordered" evidence="8">
    <location>
        <begin position="1600"/>
        <end position="1652"/>
    </location>
</feature>
<dbReference type="SUPFAM" id="SSF52980">
    <property type="entry name" value="Restriction endonuclease-like"/>
    <property type="match status" value="1"/>
</dbReference>
<dbReference type="Gene3D" id="3.40.50.300">
    <property type="entry name" value="P-loop containing nucleotide triphosphate hydrolases"/>
    <property type="match status" value="2"/>
</dbReference>
<feature type="region of interest" description="Disordered" evidence="8">
    <location>
        <begin position="1873"/>
        <end position="1913"/>
    </location>
</feature>
<dbReference type="GO" id="GO:0009378">
    <property type="term" value="F:four-way junction helicase activity"/>
    <property type="evidence" value="ECO:0007669"/>
    <property type="project" value="TreeGrafter"/>
</dbReference>
<comment type="similarity">
    <text evidence="2">Belongs to the DEAD box helicase family. DEAH subfamily. FANCM sub-subfamily.</text>
</comment>
<dbReference type="SMART" id="SM00490">
    <property type="entry name" value="HELICc"/>
    <property type="match status" value="1"/>
</dbReference>
<evidence type="ECO:0000313" key="10">
    <source>
        <dbReference type="Proteomes" id="UP000749559"/>
    </source>
</evidence>
<dbReference type="InterPro" id="IPR027417">
    <property type="entry name" value="P-loop_NTPase"/>
</dbReference>
<dbReference type="Pfam" id="PF16783">
    <property type="entry name" value="FANCM-MHF_bd"/>
    <property type="match status" value="1"/>
</dbReference>
<feature type="region of interest" description="Disordered" evidence="8">
    <location>
        <begin position="2182"/>
        <end position="2204"/>
    </location>
</feature>
<feature type="region of interest" description="Disordered" evidence="8">
    <location>
        <begin position="1526"/>
        <end position="1565"/>
    </location>
</feature>
<dbReference type="Gene3D" id="1.20.1320.20">
    <property type="entry name" value="hef helicase domain"/>
    <property type="match status" value="1"/>
</dbReference>
<keyword evidence="4" id="KW-0378">Hydrolase</keyword>